<sequence>MSDTGWTPATPPPAPEEPTRRRRPWLPIVVVGVLVVALVAAGAYAVVALRSDDPTSSTTATREPRGAMPSAPAGLSTYYDQAADWKACGSGNQCATVTVPLDYAAPDAKTIRLALVKVPASGKKIGSLVVNPGGPGGSGLDYASAGSAAWPEPLLQHYDLIGFDPRGVGKSTPLRCMDTAETDRYVGTDPDPDTPAEQQTFTALTKGFGDDCLEESGDLARHVSTSEVVKDLDVIRAVLDEPNLDYFGASYGTTIGAQYANEFPTHVGRMVLDGAISQDLTNEDLNLGQAGGFETALRAYVKDCVAGGDCVLGDSVEAGTTRVRDLIHSVEDKPLPTALNGRKLEAGNALYGVFFPLYVQQYWPLLTQALTQALNGDGTGLLTLSDQYTGRGQNSYKDNSTQVLPAVNCLDDDSGVPVSKVPDYFGEFRKASPTFGEVFAYSLAGCDAWPIKPVQGQQLGPVTAKGAPPIVVVGTTRDPATPYRWAVSLSKELESGVLVSRDGDGHTGFNRGNSCVDDTVEGYLLDGKVPEDGVRC</sequence>
<evidence type="ECO:0000256" key="2">
    <source>
        <dbReference type="ARBA" id="ARBA00022729"/>
    </source>
</evidence>
<dbReference type="InterPro" id="IPR029058">
    <property type="entry name" value="AB_hydrolase_fold"/>
</dbReference>
<keyword evidence="5" id="KW-0812">Transmembrane</keyword>
<dbReference type="RefSeq" id="WP_188780026.1">
    <property type="nucleotide sequence ID" value="NZ_BMKQ01000001.1"/>
</dbReference>
<dbReference type="Proteomes" id="UP000649179">
    <property type="component" value="Unassembled WGS sequence"/>
</dbReference>
<dbReference type="InterPro" id="IPR013595">
    <property type="entry name" value="Pept_S33_TAP-like_C"/>
</dbReference>
<feature type="region of interest" description="Disordered" evidence="4">
    <location>
        <begin position="53"/>
        <end position="72"/>
    </location>
</feature>
<dbReference type="PANTHER" id="PTHR43248">
    <property type="entry name" value="2-SUCCINYL-6-HYDROXY-2,4-CYCLOHEXADIENE-1-CARBOXYLATE SYNTHASE"/>
    <property type="match status" value="1"/>
</dbReference>
<keyword evidence="2" id="KW-0732">Signal</keyword>
<dbReference type="GO" id="GO:0016787">
    <property type="term" value="F:hydrolase activity"/>
    <property type="evidence" value="ECO:0007669"/>
    <property type="project" value="UniProtKB-KW"/>
</dbReference>
<gene>
    <name evidence="7" type="ORF">GCM10011519_24530</name>
</gene>
<evidence type="ECO:0000313" key="7">
    <source>
        <dbReference type="EMBL" id="GGF49675.1"/>
    </source>
</evidence>
<evidence type="ECO:0000256" key="3">
    <source>
        <dbReference type="ARBA" id="ARBA00022801"/>
    </source>
</evidence>
<dbReference type="Pfam" id="PF08386">
    <property type="entry name" value="Abhydrolase_4"/>
    <property type="match status" value="1"/>
</dbReference>
<organism evidence="7 8">
    <name type="scientific">Marmoricola endophyticus</name>
    <dbReference type="NCBI Taxonomy" id="2040280"/>
    <lineage>
        <taxon>Bacteria</taxon>
        <taxon>Bacillati</taxon>
        <taxon>Actinomycetota</taxon>
        <taxon>Actinomycetes</taxon>
        <taxon>Propionibacteriales</taxon>
        <taxon>Nocardioidaceae</taxon>
        <taxon>Marmoricola</taxon>
    </lineage>
</organism>
<comment type="similarity">
    <text evidence="1">Belongs to the peptidase S33 family.</text>
</comment>
<accession>A0A917BKR9</accession>
<evidence type="ECO:0000259" key="6">
    <source>
        <dbReference type="Pfam" id="PF08386"/>
    </source>
</evidence>
<keyword evidence="5" id="KW-0472">Membrane</keyword>
<dbReference type="SUPFAM" id="SSF53474">
    <property type="entry name" value="alpha/beta-Hydrolases"/>
    <property type="match status" value="1"/>
</dbReference>
<reference evidence="7" key="1">
    <citation type="journal article" date="2014" name="Int. J. Syst. Evol. Microbiol.">
        <title>Complete genome sequence of Corynebacterium casei LMG S-19264T (=DSM 44701T), isolated from a smear-ripened cheese.</title>
        <authorList>
            <consortium name="US DOE Joint Genome Institute (JGI-PGF)"/>
            <person name="Walter F."/>
            <person name="Albersmeier A."/>
            <person name="Kalinowski J."/>
            <person name="Ruckert C."/>
        </authorList>
    </citation>
    <scope>NUCLEOTIDE SEQUENCE</scope>
    <source>
        <strain evidence="7">CGMCC 1.16067</strain>
    </source>
</reference>
<evidence type="ECO:0000313" key="8">
    <source>
        <dbReference type="Proteomes" id="UP000649179"/>
    </source>
</evidence>
<dbReference type="EMBL" id="BMKQ01000001">
    <property type="protein sequence ID" value="GGF49675.1"/>
    <property type="molecule type" value="Genomic_DNA"/>
</dbReference>
<dbReference type="Gene3D" id="3.40.50.1820">
    <property type="entry name" value="alpha/beta hydrolase"/>
    <property type="match status" value="1"/>
</dbReference>
<evidence type="ECO:0000256" key="1">
    <source>
        <dbReference type="ARBA" id="ARBA00010088"/>
    </source>
</evidence>
<evidence type="ECO:0000256" key="5">
    <source>
        <dbReference type="SAM" id="Phobius"/>
    </source>
</evidence>
<feature type="transmembrane region" description="Helical" evidence="5">
    <location>
        <begin position="25"/>
        <end position="47"/>
    </location>
</feature>
<dbReference type="InterPro" id="IPR051601">
    <property type="entry name" value="Serine_prot/Carboxylest_S33"/>
</dbReference>
<reference evidence="7" key="2">
    <citation type="submission" date="2020-09" db="EMBL/GenBank/DDBJ databases">
        <authorList>
            <person name="Sun Q."/>
            <person name="Zhou Y."/>
        </authorList>
    </citation>
    <scope>NUCLEOTIDE SEQUENCE</scope>
    <source>
        <strain evidence="7">CGMCC 1.16067</strain>
    </source>
</reference>
<name>A0A917BKR9_9ACTN</name>
<evidence type="ECO:0000256" key="4">
    <source>
        <dbReference type="SAM" id="MobiDB-lite"/>
    </source>
</evidence>
<comment type="caution">
    <text evidence="7">The sequence shown here is derived from an EMBL/GenBank/DDBJ whole genome shotgun (WGS) entry which is preliminary data.</text>
</comment>
<protein>
    <submittedName>
        <fullName evidence="7">Proteinase</fullName>
    </submittedName>
</protein>
<keyword evidence="5" id="KW-1133">Transmembrane helix</keyword>
<keyword evidence="8" id="KW-1185">Reference proteome</keyword>
<proteinExistence type="inferred from homology"/>
<keyword evidence="3" id="KW-0378">Hydrolase</keyword>
<dbReference type="PANTHER" id="PTHR43248:SF29">
    <property type="entry name" value="TRIPEPTIDYL AMINOPEPTIDASE"/>
    <property type="match status" value="1"/>
</dbReference>
<feature type="region of interest" description="Disordered" evidence="4">
    <location>
        <begin position="1"/>
        <end position="20"/>
    </location>
</feature>
<dbReference type="AlphaFoldDB" id="A0A917BKR9"/>
<feature type="domain" description="Peptidase S33 tripeptidyl aminopeptidase-like C-terminal" evidence="6">
    <location>
        <begin position="432"/>
        <end position="536"/>
    </location>
</feature>